<dbReference type="SUPFAM" id="SSF50998">
    <property type="entry name" value="Quinoprotein alcohol dehydrogenase-like"/>
    <property type="match status" value="1"/>
</dbReference>
<dbReference type="InterPro" id="IPR002372">
    <property type="entry name" value="PQQ_rpt_dom"/>
</dbReference>
<accession>A0A081RYY4</accession>
<dbReference type="InterPro" id="IPR018391">
    <property type="entry name" value="PQQ_b-propeller_rpt"/>
</dbReference>
<proteinExistence type="predicted"/>
<evidence type="ECO:0000313" key="3">
    <source>
        <dbReference type="Proteomes" id="UP000028002"/>
    </source>
</evidence>
<dbReference type="AlphaFoldDB" id="A0A081RYY4"/>
<reference evidence="2 3" key="1">
    <citation type="submission" date="2014-03" db="EMBL/GenBank/DDBJ databases">
        <title>Draft Genome of Photorhabdus temperata Meg1.</title>
        <authorList>
            <person name="Hurst S.G.IV."/>
            <person name="Morris K."/>
            <person name="Thomas K."/>
            <person name="Tisa L.S."/>
        </authorList>
    </citation>
    <scope>NUCLEOTIDE SEQUENCE [LARGE SCALE GENOMIC DNA]</scope>
    <source>
        <strain evidence="2 3">Meg1</strain>
    </source>
</reference>
<name>A0A081RYY4_PHOTE</name>
<dbReference type="RefSeq" id="WP_036838099.1">
    <property type="nucleotide sequence ID" value="NZ_CAWLUD010000021.1"/>
</dbReference>
<dbReference type="Gene3D" id="2.130.10.10">
    <property type="entry name" value="YVTN repeat-like/Quinoprotein amine dehydrogenase"/>
    <property type="match status" value="2"/>
</dbReference>
<dbReference type="Proteomes" id="UP000028002">
    <property type="component" value="Unassembled WGS sequence"/>
</dbReference>
<protein>
    <submittedName>
        <fullName evidence="2">PQQ-like protein</fullName>
    </submittedName>
</protein>
<evidence type="ECO:0000259" key="1">
    <source>
        <dbReference type="Pfam" id="PF13360"/>
    </source>
</evidence>
<dbReference type="GO" id="GO:0043041">
    <property type="term" value="P:amino acid activation for nonribosomal peptide biosynthetic process"/>
    <property type="evidence" value="ECO:0007669"/>
    <property type="project" value="TreeGrafter"/>
</dbReference>
<dbReference type="Pfam" id="PF13360">
    <property type="entry name" value="PQQ_2"/>
    <property type="match status" value="2"/>
</dbReference>
<comment type="caution">
    <text evidence="2">The sequence shown here is derived from an EMBL/GenBank/DDBJ whole genome shotgun (WGS) entry which is preliminary data.</text>
</comment>
<sequence>MTLKTKHSLAAFNSHLSTTWYKNKQSLRSFKKKWTSIRHDYTKPPVLYGELEFSERIWSIPTIISNNCVIISCYDGYIYCYDTKTLKQNWRLQTAGPIYSSPAVTTRGDFIIGGEDATLRMVSSNGLCLWQFKANDVFHSTPTLDEKNGLVYAGSYDHSMYALNAKSGKLVWKRMFEEDVVDDIYSSPALTVEGNIIFGTNKTLVCIDKTGNTVWEIENEGRFEGSAALDYSIETGVIGTEENGQIVVFNSRTGTIRAIHETGGFIVSCPSVGYDHIATIGSDDRYIYGVNLQSTEVIWKSEVGARFVYTPFSTLPNGDPIFVGTTDNPTHIDEAVHCYDHQHGSLRWKITAPTGIHSAPLITEQGQLIVGSHWNRVYFYRWPEVYE</sequence>
<feature type="domain" description="Pyrrolo-quinoline quinone repeat" evidence="1">
    <location>
        <begin position="285"/>
        <end position="365"/>
    </location>
</feature>
<dbReference type="InterPro" id="IPR052091">
    <property type="entry name" value="Beta-ala_Activ/Resist"/>
</dbReference>
<gene>
    <name evidence="2" type="ORF">MEG1DRAFT_01411</name>
</gene>
<dbReference type="EMBL" id="JGVH01000021">
    <property type="protein sequence ID" value="KER03887.1"/>
    <property type="molecule type" value="Genomic_DNA"/>
</dbReference>
<dbReference type="PANTHER" id="PTHR44394">
    <property type="entry name" value="BETA-ALANINE-ACTIVATING ENZYME"/>
    <property type="match status" value="1"/>
</dbReference>
<organism evidence="2 3">
    <name type="scientific">Photorhabdus temperata subsp. temperata Meg1</name>
    <dbReference type="NCBI Taxonomy" id="1393735"/>
    <lineage>
        <taxon>Bacteria</taxon>
        <taxon>Pseudomonadati</taxon>
        <taxon>Pseudomonadota</taxon>
        <taxon>Gammaproteobacteria</taxon>
        <taxon>Enterobacterales</taxon>
        <taxon>Morganellaceae</taxon>
        <taxon>Photorhabdus</taxon>
    </lineage>
</organism>
<feature type="domain" description="Pyrrolo-quinoline quinone repeat" evidence="1">
    <location>
        <begin position="116"/>
        <end position="260"/>
    </location>
</feature>
<dbReference type="InterPro" id="IPR015943">
    <property type="entry name" value="WD40/YVTN_repeat-like_dom_sf"/>
</dbReference>
<dbReference type="PATRIC" id="fig|1393735.3.peg.1457"/>
<dbReference type="PANTHER" id="PTHR44394:SF1">
    <property type="entry name" value="BETA-ALANINE-ACTIVATING ENZYME"/>
    <property type="match status" value="1"/>
</dbReference>
<dbReference type="SMART" id="SM00564">
    <property type="entry name" value="PQQ"/>
    <property type="match status" value="6"/>
</dbReference>
<evidence type="ECO:0000313" key="2">
    <source>
        <dbReference type="EMBL" id="KER03887.1"/>
    </source>
</evidence>
<dbReference type="InterPro" id="IPR011047">
    <property type="entry name" value="Quinoprotein_ADH-like_sf"/>
</dbReference>